<keyword evidence="2" id="KW-1185">Reference proteome</keyword>
<evidence type="ECO:0000313" key="2">
    <source>
        <dbReference type="Proteomes" id="UP000091857"/>
    </source>
</evidence>
<accession>A0ACB7HEH6</accession>
<proteinExistence type="predicted"/>
<sequence>MHILPFTDPITCCQIPFTFLHSVQTHRSYLQLPRDSLSFTPHYRQSENPIFNRYISPSLRNRDLQLEIPIAKSLKYRQPFVGSFQHHSTLTRVFVPTNPVTPSVQQINLIHFIGSDPRDRGGYQC</sequence>
<gene>
    <name evidence="1" type="ORF">MANES_08G094810v8</name>
</gene>
<organism evidence="1 2">
    <name type="scientific">Manihot esculenta</name>
    <name type="common">Cassava</name>
    <name type="synonym">Jatropha manihot</name>
    <dbReference type="NCBI Taxonomy" id="3983"/>
    <lineage>
        <taxon>Eukaryota</taxon>
        <taxon>Viridiplantae</taxon>
        <taxon>Streptophyta</taxon>
        <taxon>Embryophyta</taxon>
        <taxon>Tracheophyta</taxon>
        <taxon>Spermatophyta</taxon>
        <taxon>Magnoliopsida</taxon>
        <taxon>eudicotyledons</taxon>
        <taxon>Gunneridae</taxon>
        <taxon>Pentapetalae</taxon>
        <taxon>rosids</taxon>
        <taxon>fabids</taxon>
        <taxon>Malpighiales</taxon>
        <taxon>Euphorbiaceae</taxon>
        <taxon>Crotonoideae</taxon>
        <taxon>Manihoteae</taxon>
        <taxon>Manihot</taxon>
    </lineage>
</organism>
<evidence type="ECO:0000313" key="1">
    <source>
        <dbReference type="EMBL" id="KAG8649286.1"/>
    </source>
</evidence>
<reference evidence="2" key="1">
    <citation type="journal article" date="2016" name="Nat. Biotechnol.">
        <title>Sequencing wild and cultivated cassava and related species reveals extensive interspecific hybridization and genetic diversity.</title>
        <authorList>
            <person name="Bredeson J.V."/>
            <person name="Lyons J.B."/>
            <person name="Prochnik S.E."/>
            <person name="Wu G.A."/>
            <person name="Ha C.M."/>
            <person name="Edsinger-Gonzales E."/>
            <person name="Grimwood J."/>
            <person name="Schmutz J."/>
            <person name="Rabbi I.Y."/>
            <person name="Egesi C."/>
            <person name="Nauluvula P."/>
            <person name="Lebot V."/>
            <person name="Ndunguru J."/>
            <person name="Mkamilo G."/>
            <person name="Bart R.S."/>
            <person name="Setter T.L."/>
            <person name="Gleadow R.M."/>
            <person name="Kulakow P."/>
            <person name="Ferguson M.E."/>
            <person name="Rounsley S."/>
            <person name="Rokhsar D.S."/>
        </authorList>
    </citation>
    <scope>NUCLEOTIDE SEQUENCE [LARGE SCALE GENOMIC DNA]</scope>
    <source>
        <strain evidence="2">cv. AM560-2</strain>
    </source>
</reference>
<name>A0ACB7HEH6_MANES</name>
<protein>
    <submittedName>
        <fullName evidence="1">Uncharacterized protein</fullName>
    </submittedName>
</protein>
<dbReference type="EMBL" id="CM004394">
    <property type="protein sequence ID" value="KAG8649286.1"/>
    <property type="molecule type" value="Genomic_DNA"/>
</dbReference>
<comment type="caution">
    <text evidence="1">The sequence shown here is derived from an EMBL/GenBank/DDBJ whole genome shotgun (WGS) entry which is preliminary data.</text>
</comment>
<dbReference type="Proteomes" id="UP000091857">
    <property type="component" value="Chromosome 8"/>
</dbReference>